<dbReference type="EMBL" id="CCYD01000321">
    <property type="protein sequence ID" value="CEG38213.1"/>
    <property type="molecule type" value="Genomic_DNA"/>
</dbReference>
<reference evidence="2" key="1">
    <citation type="submission" date="2014-09" db="EMBL/GenBank/DDBJ databases">
        <authorList>
            <person name="Sharma Rahul"/>
            <person name="Thines Marco"/>
        </authorList>
    </citation>
    <scope>NUCLEOTIDE SEQUENCE [LARGE SCALE GENOMIC DNA]</scope>
</reference>
<evidence type="ECO:0000313" key="2">
    <source>
        <dbReference type="Proteomes" id="UP000054928"/>
    </source>
</evidence>
<proteinExistence type="predicted"/>
<name>A0A0P1ACR6_PLAHL</name>
<evidence type="ECO:0000313" key="1">
    <source>
        <dbReference type="EMBL" id="CEG38213.1"/>
    </source>
</evidence>
<sequence>MARRAPDHFALYADNDLIKKLSHKVPQALSFTEENVNSALHLSSARIARSTPVFEG</sequence>
<dbReference type="Proteomes" id="UP000054928">
    <property type="component" value="Unassembled WGS sequence"/>
</dbReference>
<protein>
    <submittedName>
        <fullName evidence="1">Uncharacterized protein</fullName>
    </submittedName>
</protein>
<dbReference type="RefSeq" id="XP_024574582.1">
    <property type="nucleotide sequence ID" value="XM_024723624.1"/>
</dbReference>
<dbReference type="AlphaFoldDB" id="A0A0P1ACR6"/>
<accession>A0A0P1ACR6</accession>
<organism evidence="1 2">
    <name type="scientific">Plasmopara halstedii</name>
    <name type="common">Downy mildew of sunflower</name>
    <dbReference type="NCBI Taxonomy" id="4781"/>
    <lineage>
        <taxon>Eukaryota</taxon>
        <taxon>Sar</taxon>
        <taxon>Stramenopiles</taxon>
        <taxon>Oomycota</taxon>
        <taxon>Peronosporomycetes</taxon>
        <taxon>Peronosporales</taxon>
        <taxon>Peronosporaceae</taxon>
        <taxon>Plasmopara</taxon>
    </lineage>
</organism>
<dbReference type="GeneID" id="36403355"/>
<keyword evidence="2" id="KW-1185">Reference proteome</keyword>